<evidence type="ECO:0000313" key="4">
    <source>
        <dbReference type="Proteomes" id="UP001527925"/>
    </source>
</evidence>
<comment type="caution">
    <text evidence="3">The sequence shown here is derived from an EMBL/GenBank/DDBJ whole genome shotgun (WGS) entry which is preliminary data.</text>
</comment>
<feature type="compositionally biased region" description="Low complexity" evidence="1">
    <location>
        <begin position="47"/>
        <end position="59"/>
    </location>
</feature>
<feature type="region of interest" description="Disordered" evidence="1">
    <location>
        <begin position="1"/>
        <end position="100"/>
    </location>
</feature>
<dbReference type="InterPro" id="IPR058934">
    <property type="entry name" value="YMC020W-like"/>
</dbReference>
<feature type="region of interest" description="Disordered" evidence="1">
    <location>
        <begin position="132"/>
        <end position="171"/>
    </location>
</feature>
<evidence type="ECO:0000256" key="1">
    <source>
        <dbReference type="SAM" id="MobiDB-lite"/>
    </source>
</evidence>
<feature type="domain" description="YMC020W-like alpha/beta hydrolase" evidence="2">
    <location>
        <begin position="225"/>
        <end position="521"/>
    </location>
</feature>
<organism evidence="3 4">
    <name type="scientific">Polyrhizophydium stewartii</name>
    <dbReference type="NCBI Taxonomy" id="2732419"/>
    <lineage>
        <taxon>Eukaryota</taxon>
        <taxon>Fungi</taxon>
        <taxon>Fungi incertae sedis</taxon>
        <taxon>Chytridiomycota</taxon>
        <taxon>Chytridiomycota incertae sedis</taxon>
        <taxon>Chytridiomycetes</taxon>
        <taxon>Rhizophydiales</taxon>
        <taxon>Rhizophydiales incertae sedis</taxon>
        <taxon>Polyrhizophydium</taxon>
    </lineage>
</organism>
<feature type="region of interest" description="Disordered" evidence="1">
    <location>
        <begin position="532"/>
        <end position="554"/>
    </location>
</feature>
<dbReference type="PANTHER" id="PTHR47349">
    <property type="entry name" value="CHROMOSOME 8, WHOLE GENOME SHOTGUN SEQUENCE"/>
    <property type="match status" value="1"/>
</dbReference>
<feature type="compositionally biased region" description="Polar residues" evidence="1">
    <location>
        <begin position="153"/>
        <end position="165"/>
    </location>
</feature>
<sequence length="649" mass="70663">MSWPFRAKPSKPADTSATQPPSEGGSGATRSSTENLSQPQPQPQPQPQQHAPEAPASPQLVLTHSAGLGIAPDRDQGRASGTPVSTGSRTARAAPLASSNLVAASQSATPVSAEAPSAAGNAAPALEDLDHDEAAQGSSRSQPPLSIPRRQRPPQSVRAQPSSRNRVLPSYEEELQADNTVVRESNPRWMYRRALHMVNGWFHYLMGRDAESRAAGPLSSAVDRLTRTPFDIERVAVIGVHGWFPSRLLQRVVGEPIGTSTHFARKLALACQHFFYDRYGISLPMDAMTIIPLEGEGKVEDRVDLLYNQLVNPSRKWSSAVRDADLVLVSAHSQGTPVATMLVARLIENGLLDPRKQRTGILAMAGISHGPYPHLKSSVIVKYVESDPARQLFDFNDPTSAIAQTYYAAIHKVLSAGARFIAVGSWYDQVVPLYSATLHGVNHPNIYRALYIDAADYQPDFLSHLVVFALKLRNAGLSDHGLIVHLSDVLAGNIYGFGTQGHYAIYEEENTYKVAVAWTMGSRPPWTLAHMTASGTQTPSTSTTETGSTATQSAQGRPQAVALAEDQHANTRAHDAILTRPAFQAPQRNNPYYLPWIMAKLVTDPHIAANPKLTQDLADLVRLFDVWDVGSSRTLKDIKYRLEPLKAKL</sequence>
<feature type="compositionally biased region" description="Polar residues" evidence="1">
    <location>
        <begin position="28"/>
        <end position="37"/>
    </location>
</feature>
<evidence type="ECO:0000259" key="2">
    <source>
        <dbReference type="Pfam" id="PF26147"/>
    </source>
</evidence>
<dbReference type="EMBL" id="JADGIZ020000044">
    <property type="protein sequence ID" value="KAL2913608.1"/>
    <property type="molecule type" value="Genomic_DNA"/>
</dbReference>
<dbReference type="PANTHER" id="PTHR47349:SF1">
    <property type="entry name" value="AER328WP"/>
    <property type="match status" value="1"/>
</dbReference>
<dbReference type="InterPro" id="IPR058933">
    <property type="entry name" value="YMC020W-like_ab_hydrolase"/>
</dbReference>
<evidence type="ECO:0000313" key="3">
    <source>
        <dbReference type="EMBL" id="KAL2913608.1"/>
    </source>
</evidence>
<reference evidence="3 4" key="1">
    <citation type="submission" date="2023-09" db="EMBL/GenBank/DDBJ databases">
        <title>Pangenome analysis of Batrachochytrium dendrobatidis and related Chytrids.</title>
        <authorList>
            <person name="Yacoub M.N."/>
            <person name="Stajich J.E."/>
            <person name="James T.Y."/>
        </authorList>
    </citation>
    <scope>NUCLEOTIDE SEQUENCE [LARGE SCALE GENOMIC DNA]</scope>
    <source>
        <strain evidence="3 4">JEL0888</strain>
    </source>
</reference>
<dbReference type="Proteomes" id="UP001527925">
    <property type="component" value="Unassembled WGS sequence"/>
</dbReference>
<dbReference type="Pfam" id="PF26147">
    <property type="entry name" value="AB_HYDROLASE_YMC0-YMC35"/>
    <property type="match status" value="1"/>
</dbReference>
<gene>
    <name evidence="3" type="ORF">HK105_206910</name>
</gene>
<protein>
    <recommendedName>
        <fullName evidence="2">YMC020W-like alpha/beta hydrolase domain-containing protein</fullName>
    </recommendedName>
</protein>
<name>A0ABR4N2A0_9FUNG</name>
<keyword evidence="4" id="KW-1185">Reference proteome</keyword>
<accession>A0ABR4N2A0</accession>
<proteinExistence type="predicted"/>